<feature type="compositionally biased region" description="Low complexity" evidence="2">
    <location>
        <begin position="55"/>
        <end position="71"/>
    </location>
</feature>
<feature type="region of interest" description="Disordered" evidence="2">
    <location>
        <begin position="828"/>
        <end position="901"/>
    </location>
</feature>
<evidence type="ECO:0000313" key="5">
    <source>
        <dbReference type="Proteomes" id="UP000279271"/>
    </source>
</evidence>
<feature type="non-terminal residue" evidence="4">
    <location>
        <position position="1"/>
    </location>
</feature>
<dbReference type="EMBL" id="QOKY01000160">
    <property type="protein sequence ID" value="RMZ55630.1"/>
    <property type="molecule type" value="Genomic_DNA"/>
</dbReference>
<feature type="coiled-coil region" evidence="1">
    <location>
        <begin position="1818"/>
        <end position="1845"/>
    </location>
</feature>
<reference evidence="5" key="1">
    <citation type="journal article" date="2018" name="Algal Res.">
        <title>Characterization of plant carbon substrate utilization by Auxenochlorella protothecoides.</title>
        <authorList>
            <person name="Vogler B.W."/>
            <person name="Starkenburg S.R."/>
            <person name="Sudasinghe N."/>
            <person name="Schambach J.Y."/>
            <person name="Rollin J.A."/>
            <person name="Pattathil S."/>
            <person name="Barry A.N."/>
        </authorList>
    </citation>
    <scope>NUCLEOTIDE SEQUENCE [LARGE SCALE GENOMIC DNA]</scope>
    <source>
        <strain evidence="5">UTEX 25</strain>
    </source>
</reference>
<feature type="compositionally biased region" description="Basic residues" evidence="2">
    <location>
        <begin position="108"/>
        <end position="121"/>
    </location>
</feature>
<dbReference type="InterPro" id="IPR004827">
    <property type="entry name" value="bZIP"/>
</dbReference>
<evidence type="ECO:0000256" key="2">
    <source>
        <dbReference type="SAM" id="MobiDB-lite"/>
    </source>
</evidence>
<feature type="coiled-coil region" evidence="1">
    <location>
        <begin position="707"/>
        <end position="741"/>
    </location>
</feature>
<feature type="coiled-coil region" evidence="1">
    <location>
        <begin position="454"/>
        <end position="510"/>
    </location>
</feature>
<dbReference type="GO" id="GO:0003700">
    <property type="term" value="F:DNA-binding transcription factor activity"/>
    <property type="evidence" value="ECO:0007669"/>
    <property type="project" value="InterPro"/>
</dbReference>
<feature type="domain" description="BZIP" evidence="3">
    <location>
        <begin position="105"/>
        <end position="120"/>
    </location>
</feature>
<accession>A0A3M7L0N3</accession>
<proteinExistence type="predicted"/>
<comment type="caution">
    <text evidence="4">The sequence shown here is derived from an EMBL/GenBank/DDBJ whole genome shotgun (WGS) entry which is preliminary data.</text>
</comment>
<gene>
    <name evidence="4" type="ORF">APUTEX25_000213</name>
</gene>
<dbReference type="PROSITE" id="PS00036">
    <property type="entry name" value="BZIP_BASIC"/>
    <property type="match status" value="2"/>
</dbReference>
<dbReference type="Proteomes" id="UP000279271">
    <property type="component" value="Unassembled WGS sequence"/>
</dbReference>
<evidence type="ECO:0000259" key="3">
    <source>
        <dbReference type="PROSITE" id="PS00036"/>
    </source>
</evidence>
<name>A0A3M7L0N3_AUXPR</name>
<protein>
    <recommendedName>
        <fullName evidence="3">BZIP domain-containing protein</fullName>
    </recommendedName>
</protein>
<evidence type="ECO:0000313" key="4">
    <source>
        <dbReference type="EMBL" id="RMZ55630.1"/>
    </source>
</evidence>
<keyword evidence="1" id="KW-0175">Coiled coil</keyword>
<feature type="non-terminal residue" evidence="4">
    <location>
        <position position="1996"/>
    </location>
</feature>
<dbReference type="CDD" id="cd14686">
    <property type="entry name" value="bZIP"/>
    <property type="match status" value="1"/>
</dbReference>
<evidence type="ECO:0000256" key="1">
    <source>
        <dbReference type="SAM" id="Coils"/>
    </source>
</evidence>
<dbReference type="SMART" id="SM00338">
    <property type="entry name" value="BRLZ"/>
    <property type="match status" value="2"/>
</dbReference>
<feature type="domain" description="BZIP" evidence="3">
    <location>
        <begin position="463"/>
        <end position="478"/>
    </location>
</feature>
<feature type="region of interest" description="Disordered" evidence="2">
    <location>
        <begin position="53"/>
        <end position="129"/>
    </location>
</feature>
<sequence>HSEHGMSALHMDARPLSADLDLFMDTLPVLPYDSFTQGHNIFFHEGLQADSPLDSGSLEASGSGGAQSSESPTAVIQDDHKSGSSKPRGGKKGGTKGKDQEQLERIRAKNRRAQSRYRAKLKAQAQDTVQSHDQVADELARLRLENAALAHSNDLMDRVLTVREDYMASLKGGAEDAALGDAVPGFGTVTDSRRPPSAPYPGHSPEADAAARQAAATCGVTGLSAAEVAKIKCSDPAAVVAAWQALVPRLEDALTQLRGARDADSRALAWTGIQEALHDARMYCFEHAVYKPHNIQQLLGANLGVGRDGDGPGPDHWAFVAAELELDEAQRAALSPLRDVFLRRISRVMAERRAVLGALAAATPASSLAALQQSTADWLRVNAATSELSANLQQEHMVCMEFVSRGFGGVLTPLQKAIAIVRSYPYFPDIYSDLPVALDAEPVPSMGRGTTCTAKTAEERLARQRERNKLAQKRYRARKQAASQAQGMSLAQAREALVTARAEAAVLASQHGILERLLAVHDASLSILGEHRHHSACPACNYAEPGITPGQLAVLHAVCGDGERWRGWALGPDDARRFAALSPEVVTERWLGRRRTLVDVCDQLVQRGGRCPALEAHLQRVLDEGRLLMWRVAHYLPGRLAEVGRMRRDAPSDHWEDVVRRLGLTRDQGCACLAVAQAARRQVSSVRGRGQGQEVDSEGSEMDGLVLEQRKRILAKLRGLLEQLEESMAAERSIYAEARSLVKNILTPAQEGRIIALCLEYGSPDICGRRKNLIQGPGGAPRTMPSRSWSDQLPTPTIVVMPGGGAELLRQPAINNPHTDIGNIVASKAGTSRRHGREPVPVADPSLGITPDQVTKSKEPDTEGLDSTTGPHPVDSSSDAPPLLSIPDNPAPSPESGPEVNEDLGAARAEMAALRQQTALLDKLLNVRDTYISLLQQSKDELSLTGFKPSCRGCRELSEPLLTPGQTVVLHCACYTGEAEHWNPDLHLTQSEQAAFRAQGVGGLQQVWQEANDRVQEAAQDVAAGVGGADLVDELMARMLAGRTLSWRIAHYFPGHFAEVAGISAPSTSAPGLWDALVADLALSPRQLERLGVVAHTFHRSLEALAAEREGLVSGLVASQVVAEGAMLQFAANSLQVAVLSGAGFGTRERVFALESSLERELRVHGDAVGAMFSALSTPQHARLFCGSRPFLPDVACILAALHAKRRAILEELGHSIGVAGARSVHEACRISLEVQAGTSVLRATVEAEHRLHREVSRALLLDTLGPTQQARLLVAAHPFLPDPLMNQAMYRARKREEWGALENDFAESGAGWERPHAAPFEEPGLSFGQMVCLEAACQVARQQDSPTLSQGDMEVFRRRPMLEVGREFRANVESMVEILAKHGAGVRLPHAAEEAVEGILGRQIATYRRGQVHSIMESAAAESKPIDRDADAVWQDIARQVRLSPAQRVELDKYRDALRSTIHSVVPMAPEEAASKPEPDGRLPSDLSLDIFAVADLVPRPSFTLSDMDFLEGGAMRAQARYRAKRRATAAHAKASLDKASCRILNEELVAAKRENRLLTCRSVLYEQVLCSREDYLNLVRSRRETPFPAWGNSQGDPPPLYYSWTEPDLPPGQAACLDGLCRYLDMLDPPALPPPEVVVFRETPLPSLSRLYRDTRAEMMHVLDVMHVAQSAPATESACEQLIGTARRLRSILWRCSRYRPGILTRVVRGESAQAAAPDEAAHWRAVLAAMALSPAQSAAILETRAALLARMDSVLAKRRRLLARLEELPSPDSQLDTAALQEWQRATQAVAANLDEEKVAHRDAYMAAIAHTLSLRQVSAELARAKREHELLARDNVLLERVIGVKDRYVAALEVAAPRSDAWLDTPVARAVNLGLPLGQAIGVKCSSVNLSMLVPPPVLTGSMRTEFQSLPLDRFRAMYRDGVAEITAQLEAMGPDPVFIEAPENPVWLRCIHLRKLLWQMYSYRLRDLPKMFAPLHDMHQTPSSLDYAKFL</sequence>
<feature type="compositionally biased region" description="Basic and acidic residues" evidence="2">
    <location>
        <begin position="96"/>
        <end position="107"/>
    </location>
</feature>
<organism evidence="4 5">
    <name type="scientific">Auxenochlorella protothecoides</name>
    <name type="common">Green microalga</name>
    <name type="synonym">Chlorella protothecoides</name>
    <dbReference type="NCBI Taxonomy" id="3075"/>
    <lineage>
        <taxon>Eukaryota</taxon>
        <taxon>Viridiplantae</taxon>
        <taxon>Chlorophyta</taxon>
        <taxon>core chlorophytes</taxon>
        <taxon>Trebouxiophyceae</taxon>
        <taxon>Chlorellales</taxon>
        <taxon>Chlorellaceae</taxon>
        <taxon>Auxenochlorella</taxon>
    </lineage>
</organism>
<feature type="compositionally biased region" description="Polar residues" evidence="2">
    <location>
        <begin position="865"/>
        <end position="879"/>
    </location>
</feature>